<dbReference type="Gene3D" id="3.10.180.10">
    <property type="entry name" value="2,3-Dihydroxybiphenyl 1,2-Dioxygenase, domain 1"/>
    <property type="match status" value="2"/>
</dbReference>
<dbReference type="GO" id="GO:0008687">
    <property type="term" value="F:3,4-dihydroxyphenylacetate 2,3-dioxygenase activity"/>
    <property type="evidence" value="ECO:0007669"/>
    <property type="project" value="UniProtKB-EC"/>
</dbReference>
<dbReference type="PROSITE" id="PS00082">
    <property type="entry name" value="EXTRADIOL_DIOXYGENAS"/>
    <property type="match status" value="1"/>
</dbReference>
<evidence type="ECO:0000313" key="11">
    <source>
        <dbReference type="Proteomes" id="UP000000447"/>
    </source>
</evidence>
<feature type="domain" description="VOC" evidence="9">
    <location>
        <begin position="12"/>
        <end position="126"/>
    </location>
</feature>
<evidence type="ECO:0000256" key="4">
    <source>
        <dbReference type="ARBA" id="ARBA00022797"/>
    </source>
</evidence>
<dbReference type="EMBL" id="CP001276">
    <property type="protein sequence ID" value="ACM07153.1"/>
    <property type="molecule type" value="Genomic_DNA"/>
</dbReference>
<evidence type="ECO:0000256" key="7">
    <source>
        <dbReference type="ARBA" id="ARBA00023004"/>
    </source>
</evidence>
<evidence type="ECO:0000256" key="8">
    <source>
        <dbReference type="RuleBase" id="RU000683"/>
    </source>
</evidence>
<keyword evidence="4 8" id="KW-0058">Aromatic hydrocarbons catabolism</keyword>
<gene>
    <name evidence="10" type="primary">hpaD</name>
    <name evidence="10" type="ordered locus">trd_A0935</name>
</gene>
<evidence type="ECO:0000256" key="6">
    <source>
        <dbReference type="ARBA" id="ARBA00023002"/>
    </source>
</evidence>
<comment type="similarity">
    <text evidence="2 8">Belongs to the extradiol ring-cleavage dioxygenase family.</text>
</comment>
<dbReference type="RefSeq" id="WP_012643140.1">
    <property type="nucleotide sequence ID" value="NC_011961.1"/>
</dbReference>
<keyword evidence="5 8" id="KW-0223">Dioxygenase</keyword>
<keyword evidence="11" id="KW-1185">Reference proteome</keyword>
<dbReference type="HOGENOM" id="CLU_052361_3_0_0"/>
<dbReference type="InterPro" id="IPR000486">
    <property type="entry name" value="Xdiol_ring_cleave_dOase_1/2"/>
</dbReference>
<dbReference type="PANTHER" id="PTHR21366">
    <property type="entry name" value="GLYOXALASE FAMILY PROTEIN"/>
    <property type="match status" value="1"/>
</dbReference>
<keyword evidence="10" id="KW-0614">Plasmid</keyword>
<evidence type="ECO:0000256" key="3">
    <source>
        <dbReference type="ARBA" id="ARBA00022723"/>
    </source>
</evidence>
<dbReference type="InterPro" id="IPR011981">
    <property type="entry name" value="DHPA_dOase_Mn/Fe"/>
</dbReference>
<geneLocation type="plasmid" evidence="11">
    <name>Tros</name>
</geneLocation>
<dbReference type="Proteomes" id="UP000000447">
    <property type="component" value="Plasmid unnamed"/>
</dbReference>
<evidence type="ECO:0000256" key="2">
    <source>
        <dbReference type="ARBA" id="ARBA00008784"/>
    </source>
</evidence>
<dbReference type="OrthoDB" id="317332at2"/>
<proteinExistence type="inferred from homology"/>
<reference evidence="10 11" key="1">
    <citation type="journal article" date="2009" name="PLoS ONE">
        <title>Complete genome sequence of the aerobic CO-oxidizing thermophile Thermomicrobium roseum.</title>
        <authorList>
            <person name="Wu D."/>
            <person name="Raymond J."/>
            <person name="Wu M."/>
            <person name="Chatterji S."/>
            <person name="Ren Q."/>
            <person name="Graham J.E."/>
            <person name="Bryant D.A."/>
            <person name="Robb F."/>
            <person name="Colman A."/>
            <person name="Tallon L.J."/>
            <person name="Badger J.H."/>
            <person name="Madupu R."/>
            <person name="Ward N.L."/>
            <person name="Eisen J.A."/>
        </authorList>
    </citation>
    <scope>NUCLEOTIDE SEQUENCE [LARGE SCALE GENOMIC DNA]</scope>
    <source>
        <strain evidence="11">ATCC 27502 / DSM 5159 / P-2</strain>
        <plasmid evidence="10">unnamed</plasmid>
    </source>
</reference>
<dbReference type="eggNOG" id="COG0346">
    <property type="taxonomic scope" value="Bacteria"/>
</dbReference>
<comment type="cofactor">
    <cofactor evidence="1 8">
        <name>Fe(2+)</name>
        <dbReference type="ChEBI" id="CHEBI:29033"/>
    </cofactor>
</comment>
<dbReference type="SUPFAM" id="SSF54593">
    <property type="entry name" value="Glyoxalase/Bleomycin resistance protein/Dihydroxybiphenyl dioxygenase"/>
    <property type="match status" value="1"/>
</dbReference>
<dbReference type="KEGG" id="tro:trd_A0935"/>
<dbReference type="EC" id="1.13.11.15" evidence="10"/>
<dbReference type="NCBIfam" id="TIGR02295">
    <property type="entry name" value="HpaD"/>
    <property type="match status" value="1"/>
</dbReference>
<dbReference type="InterPro" id="IPR029068">
    <property type="entry name" value="Glyas_Bleomycin-R_OHBP_Dase"/>
</dbReference>
<evidence type="ECO:0000313" key="10">
    <source>
        <dbReference type="EMBL" id="ACM07153.1"/>
    </source>
</evidence>
<keyword evidence="6 8" id="KW-0560">Oxidoreductase</keyword>
<name>B9L571_THERP</name>
<dbReference type="AlphaFoldDB" id="B9L571"/>
<evidence type="ECO:0000256" key="1">
    <source>
        <dbReference type="ARBA" id="ARBA00001954"/>
    </source>
</evidence>
<accession>B9L571</accession>
<organism evidence="10 11">
    <name type="scientific">Thermomicrobium roseum (strain ATCC 27502 / DSM 5159 / P-2)</name>
    <dbReference type="NCBI Taxonomy" id="309801"/>
    <lineage>
        <taxon>Bacteria</taxon>
        <taxon>Pseudomonadati</taxon>
        <taxon>Thermomicrobiota</taxon>
        <taxon>Thermomicrobia</taxon>
        <taxon>Thermomicrobiales</taxon>
        <taxon>Thermomicrobiaceae</taxon>
        <taxon>Thermomicrobium</taxon>
    </lineage>
</organism>
<keyword evidence="7 8" id="KW-0408">Iron</keyword>
<feature type="domain" description="VOC" evidence="9">
    <location>
        <begin position="156"/>
        <end position="275"/>
    </location>
</feature>
<evidence type="ECO:0000259" key="9">
    <source>
        <dbReference type="PROSITE" id="PS51819"/>
    </source>
</evidence>
<dbReference type="InterPro" id="IPR050383">
    <property type="entry name" value="GlyoxalaseI/FosfomycinResist"/>
</dbReference>
<evidence type="ECO:0000256" key="5">
    <source>
        <dbReference type="ARBA" id="ARBA00022964"/>
    </source>
</evidence>
<dbReference type="InterPro" id="IPR004360">
    <property type="entry name" value="Glyas_Fos-R_dOase_dom"/>
</dbReference>
<protein>
    <submittedName>
        <fullName evidence="10">3,4-dihydroxyphenylacetate 2,3-dioxygenase</fullName>
        <ecNumber evidence="10">1.13.11.15</ecNumber>
    </submittedName>
</protein>
<dbReference type="Pfam" id="PF00903">
    <property type="entry name" value="Glyoxalase"/>
    <property type="match status" value="2"/>
</dbReference>
<keyword evidence="3" id="KW-0479">Metal-binding</keyword>
<dbReference type="InterPro" id="IPR037523">
    <property type="entry name" value="VOC_core"/>
</dbReference>
<dbReference type="PROSITE" id="PS51819">
    <property type="entry name" value="VOC"/>
    <property type="match status" value="2"/>
</dbReference>
<dbReference type="GO" id="GO:0008198">
    <property type="term" value="F:ferrous iron binding"/>
    <property type="evidence" value="ECO:0007669"/>
    <property type="project" value="InterPro"/>
</dbReference>
<sequence>MGRPQEAFRILRLGHCVLRVRDLSAARSFYVDVLGFVPALEERDALYVRGIADFDLWTLGLVQADEPGLDHFALRVEYPDDLDALEELHRTLGVPVTRVEAGREPGQGEALRVRTPDGHPVEFYHHMEQVPVYDDRGRVRLPMRSTHRFRGIPPMFIDHMNLRVEDPDASLTYWRDRLRFSISEYTVRDGKTFAAWLRRRRGTHDVAVVRSTGPSLHHVAYHVGEPADVMRTADLLADAGFRAQIDFGPGRHGLSNAFFIYVRDPSGNRLEIYMGDYQRDLDAEPIRWEWEDYDEGGRLWWSPEYPARFLETTPVNPSWPL</sequence>